<name>A0A4U5P9E8_STECR</name>
<comment type="caution">
    <text evidence="3">The sequence shown here is derived from an EMBL/GenBank/DDBJ whole genome shotgun (WGS) entry which is preliminary data.</text>
</comment>
<proteinExistence type="predicted"/>
<evidence type="ECO:0000313" key="3">
    <source>
        <dbReference type="EMBL" id="TKR92641.1"/>
    </source>
</evidence>
<keyword evidence="2" id="KW-0812">Transmembrane</keyword>
<evidence type="ECO:0000313" key="4">
    <source>
        <dbReference type="Proteomes" id="UP000298663"/>
    </source>
</evidence>
<evidence type="ECO:0000256" key="2">
    <source>
        <dbReference type="SAM" id="Phobius"/>
    </source>
</evidence>
<reference evidence="3 4" key="2">
    <citation type="journal article" date="2019" name="G3 (Bethesda)">
        <title>Hybrid Assembly of the Genome of the Entomopathogenic Nematode Steinernema carpocapsae Identifies the X-Chromosome.</title>
        <authorList>
            <person name="Serra L."/>
            <person name="Macchietto M."/>
            <person name="Macias-Munoz A."/>
            <person name="McGill C.J."/>
            <person name="Rodriguez I.M."/>
            <person name="Rodriguez B."/>
            <person name="Murad R."/>
            <person name="Mortazavi A."/>
        </authorList>
    </citation>
    <scope>NUCLEOTIDE SEQUENCE [LARGE SCALE GENOMIC DNA]</scope>
    <source>
        <strain evidence="3 4">ALL</strain>
    </source>
</reference>
<reference evidence="3 4" key="1">
    <citation type="journal article" date="2015" name="Genome Biol.">
        <title>Comparative genomics of Steinernema reveals deeply conserved gene regulatory networks.</title>
        <authorList>
            <person name="Dillman A.R."/>
            <person name="Macchietto M."/>
            <person name="Porter C.F."/>
            <person name="Rogers A."/>
            <person name="Williams B."/>
            <person name="Antoshechkin I."/>
            <person name="Lee M.M."/>
            <person name="Goodwin Z."/>
            <person name="Lu X."/>
            <person name="Lewis E.E."/>
            <person name="Goodrich-Blair H."/>
            <person name="Stock S.P."/>
            <person name="Adams B.J."/>
            <person name="Sternberg P.W."/>
            <person name="Mortazavi A."/>
        </authorList>
    </citation>
    <scope>NUCLEOTIDE SEQUENCE [LARGE SCALE GENOMIC DNA]</scope>
    <source>
        <strain evidence="3 4">ALL</strain>
    </source>
</reference>
<dbReference type="EMBL" id="AZBU02000002">
    <property type="protein sequence ID" value="TKR92641.1"/>
    <property type="molecule type" value="Genomic_DNA"/>
</dbReference>
<keyword evidence="4" id="KW-1185">Reference proteome</keyword>
<evidence type="ECO:0000256" key="1">
    <source>
        <dbReference type="SAM" id="MobiDB-lite"/>
    </source>
</evidence>
<keyword evidence="2" id="KW-0472">Membrane</keyword>
<feature type="compositionally biased region" description="Polar residues" evidence="1">
    <location>
        <begin position="52"/>
        <end position="67"/>
    </location>
</feature>
<protein>
    <submittedName>
        <fullName evidence="3">Uncharacterized protein</fullName>
    </submittedName>
</protein>
<sequence>MFAFDHFPSPLCKSLRGVLWRGLLPRADFTKTQDLRHSIEPQDLRENPQAIEPQSSRFEPQSQFLNPQDLRLNSQILNSSSDFRESSSPSILNPQAEFLKYRFHKRELMNFANLLILCFPVAPGTGVSAALRKVRDARLGPIN</sequence>
<gene>
    <name evidence="3" type="ORF">L596_007257</name>
</gene>
<dbReference type="AlphaFoldDB" id="A0A4U5P9E8"/>
<dbReference type="Proteomes" id="UP000298663">
    <property type="component" value="Unassembled WGS sequence"/>
</dbReference>
<dbReference type="OrthoDB" id="6266673at2759"/>
<accession>A0A4U5P9E8</accession>
<feature type="region of interest" description="Disordered" evidence="1">
    <location>
        <begin position="37"/>
        <end position="67"/>
    </location>
</feature>
<feature type="transmembrane region" description="Helical" evidence="2">
    <location>
        <begin position="108"/>
        <end position="131"/>
    </location>
</feature>
<organism evidence="3 4">
    <name type="scientific">Steinernema carpocapsae</name>
    <name type="common">Entomopathogenic nematode</name>
    <dbReference type="NCBI Taxonomy" id="34508"/>
    <lineage>
        <taxon>Eukaryota</taxon>
        <taxon>Metazoa</taxon>
        <taxon>Ecdysozoa</taxon>
        <taxon>Nematoda</taxon>
        <taxon>Chromadorea</taxon>
        <taxon>Rhabditida</taxon>
        <taxon>Tylenchina</taxon>
        <taxon>Panagrolaimomorpha</taxon>
        <taxon>Strongyloidoidea</taxon>
        <taxon>Steinernematidae</taxon>
        <taxon>Steinernema</taxon>
    </lineage>
</organism>
<feature type="compositionally biased region" description="Basic and acidic residues" evidence="1">
    <location>
        <begin position="37"/>
        <end position="46"/>
    </location>
</feature>
<keyword evidence="2" id="KW-1133">Transmembrane helix</keyword>